<dbReference type="Proteomes" id="UP000054498">
    <property type="component" value="Unassembled WGS sequence"/>
</dbReference>
<organism evidence="3 4">
    <name type="scientific">Monoraphidium neglectum</name>
    <dbReference type="NCBI Taxonomy" id="145388"/>
    <lineage>
        <taxon>Eukaryota</taxon>
        <taxon>Viridiplantae</taxon>
        <taxon>Chlorophyta</taxon>
        <taxon>core chlorophytes</taxon>
        <taxon>Chlorophyceae</taxon>
        <taxon>CS clade</taxon>
        <taxon>Sphaeropleales</taxon>
        <taxon>Selenastraceae</taxon>
        <taxon>Monoraphidium</taxon>
    </lineage>
</organism>
<keyword evidence="4" id="KW-1185">Reference proteome</keyword>
<evidence type="ECO:0000313" key="4">
    <source>
        <dbReference type="Proteomes" id="UP000054498"/>
    </source>
</evidence>
<dbReference type="KEGG" id="mng:MNEG_1521"/>
<name>A0A0D2K863_9CHLO</name>
<reference evidence="3 4" key="1">
    <citation type="journal article" date="2013" name="BMC Genomics">
        <title>Reconstruction of the lipid metabolism for the microalga Monoraphidium neglectum from its genome sequence reveals characteristics suitable for biofuel production.</title>
        <authorList>
            <person name="Bogen C."/>
            <person name="Al-Dilaimi A."/>
            <person name="Albersmeier A."/>
            <person name="Wichmann J."/>
            <person name="Grundmann M."/>
            <person name="Rupp O."/>
            <person name="Lauersen K.J."/>
            <person name="Blifernez-Klassen O."/>
            <person name="Kalinowski J."/>
            <person name="Goesmann A."/>
            <person name="Mussgnug J.H."/>
            <person name="Kruse O."/>
        </authorList>
    </citation>
    <scope>NUCLEOTIDE SEQUENCE [LARGE SCALE GENOMIC DNA]</scope>
    <source>
        <strain evidence="3 4">SAG 48.87</strain>
    </source>
</reference>
<protein>
    <submittedName>
        <fullName evidence="3">Protein yippee-like protein</fullName>
    </submittedName>
</protein>
<dbReference type="OrthoDB" id="6407410at2759"/>
<feature type="region of interest" description="Disordered" evidence="1">
    <location>
        <begin position="97"/>
        <end position="122"/>
    </location>
</feature>
<dbReference type="PANTHER" id="PTHR13848">
    <property type="entry name" value="PROTEIN YIPPEE-LIKE CG15309-RELATED"/>
    <property type="match status" value="1"/>
</dbReference>
<sequence length="122" mass="13580">MGRLFTEYLEGRIYCCGACRQHIAKQTVLVSRQFHSKLGRAYLFDDVVNVVAGPLEERLMTTGMHIVRSEEAHEASQKYKERKFILERVQVVTLSTASAGPGSPAYRALPTADESSDEDCGV</sequence>
<evidence type="ECO:0000259" key="2">
    <source>
        <dbReference type="PROSITE" id="PS51792"/>
    </source>
</evidence>
<accession>A0A0D2K863</accession>
<dbReference type="PROSITE" id="PS51792">
    <property type="entry name" value="YIPPEE"/>
    <property type="match status" value="1"/>
</dbReference>
<proteinExistence type="predicted"/>
<dbReference type="AlphaFoldDB" id="A0A0D2K863"/>
<dbReference type="InterPro" id="IPR039058">
    <property type="entry name" value="Yippee_fam"/>
</dbReference>
<dbReference type="EMBL" id="KK100373">
    <property type="protein sequence ID" value="KIZ06423.1"/>
    <property type="molecule type" value="Genomic_DNA"/>
</dbReference>
<dbReference type="InterPro" id="IPR034751">
    <property type="entry name" value="Yippee"/>
</dbReference>
<dbReference type="GeneID" id="25732848"/>
<feature type="domain" description="Yippee" evidence="2">
    <location>
        <begin position="12"/>
        <end position="108"/>
    </location>
</feature>
<evidence type="ECO:0000313" key="3">
    <source>
        <dbReference type="EMBL" id="KIZ06423.1"/>
    </source>
</evidence>
<evidence type="ECO:0000256" key="1">
    <source>
        <dbReference type="SAM" id="MobiDB-lite"/>
    </source>
</evidence>
<dbReference type="RefSeq" id="XP_013905442.1">
    <property type="nucleotide sequence ID" value="XM_014049988.1"/>
</dbReference>
<dbReference type="STRING" id="145388.A0A0D2K863"/>
<gene>
    <name evidence="3" type="ORF">MNEG_1521</name>
</gene>